<organism evidence="1 2">
    <name type="scientific">Heterorhabditis bacteriophora</name>
    <name type="common">Entomopathogenic nematode worm</name>
    <dbReference type="NCBI Taxonomy" id="37862"/>
    <lineage>
        <taxon>Eukaryota</taxon>
        <taxon>Metazoa</taxon>
        <taxon>Ecdysozoa</taxon>
        <taxon>Nematoda</taxon>
        <taxon>Chromadorea</taxon>
        <taxon>Rhabditida</taxon>
        <taxon>Rhabditina</taxon>
        <taxon>Rhabditomorpha</taxon>
        <taxon>Strongyloidea</taxon>
        <taxon>Heterorhabditidae</taxon>
        <taxon>Heterorhabditis</taxon>
    </lineage>
</organism>
<accession>A0A1I7WE35</accession>
<dbReference type="AlphaFoldDB" id="A0A1I7WE35"/>
<sequence>MESAQLCPKLRPSKMTPPIPAFINNGFDVIFSSSCEIDVLFWQGQQPGTSVVGEDYISVGIANGKLHFSNAQDNWQQTALSALSIMRSQHQIALLPSAIFLVLYKVVFDKKEEISDSRGYYENISGPQKA</sequence>
<evidence type="ECO:0000313" key="1">
    <source>
        <dbReference type="Proteomes" id="UP000095283"/>
    </source>
</evidence>
<dbReference type="Proteomes" id="UP000095283">
    <property type="component" value="Unplaced"/>
</dbReference>
<proteinExistence type="predicted"/>
<name>A0A1I7WE35_HETBA</name>
<dbReference type="WBParaSite" id="Hba_03198">
    <property type="protein sequence ID" value="Hba_03198"/>
    <property type="gene ID" value="Hba_03198"/>
</dbReference>
<keyword evidence="1" id="KW-1185">Reference proteome</keyword>
<reference evidence="2" key="1">
    <citation type="submission" date="2016-11" db="UniProtKB">
        <authorList>
            <consortium name="WormBaseParasite"/>
        </authorList>
    </citation>
    <scope>IDENTIFICATION</scope>
</reference>
<protein>
    <submittedName>
        <fullName evidence="2">Peptidase A1 domain-containing protein</fullName>
    </submittedName>
</protein>
<evidence type="ECO:0000313" key="2">
    <source>
        <dbReference type="WBParaSite" id="Hba_03198"/>
    </source>
</evidence>